<sequence length="298" mass="34099">MTERRPSNRIHKKDITPAASKMSEIGSRQREKRKPTIWTREKIYKLIELYRSSDCLWNHYSELYKNKDCRNRAIEHICRSLGITKLTYAKKVHNLRNQFNSELKKLERRLEESGSGPSQEKTCRWEHFETLKFLRTVIEPRPGFQAGQAQCKKLINKLECTYTEATGDNETTGSVAKSEFESIEQIICADDIDTHSLEPPKASPSVLTNNSVATSLPTSTSITDTNLLQNTNKMEPISKPIQAGAAGRDQWDAFGELIANEFRNLNSPLSRKKLKRRIMQIILEVGEEDDQLYPVANA</sequence>
<organism evidence="3 4">
    <name type="scientific">Drosophila willistoni</name>
    <name type="common">Fruit fly</name>
    <dbReference type="NCBI Taxonomy" id="7260"/>
    <lineage>
        <taxon>Eukaryota</taxon>
        <taxon>Metazoa</taxon>
        <taxon>Ecdysozoa</taxon>
        <taxon>Arthropoda</taxon>
        <taxon>Hexapoda</taxon>
        <taxon>Insecta</taxon>
        <taxon>Pterygota</taxon>
        <taxon>Neoptera</taxon>
        <taxon>Endopterygota</taxon>
        <taxon>Diptera</taxon>
        <taxon>Brachycera</taxon>
        <taxon>Muscomorpha</taxon>
        <taxon>Ephydroidea</taxon>
        <taxon>Drosophilidae</taxon>
        <taxon>Drosophila</taxon>
        <taxon>Sophophora</taxon>
    </lineage>
</organism>
<dbReference type="KEGG" id="dwi:6640987"/>
<dbReference type="PANTHER" id="PTHR21505:SF12">
    <property type="entry name" value="MADF DOMAIN-CONTAINING PROTEIN-RELATED"/>
    <property type="match status" value="1"/>
</dbReference>
<name>B4MRL8_DROWI</name>
<evidence type="ECO:0000313" key="3">
    <source>
        <dbReference type="EMBL" id="EDW74757.2"/>
    </source>
</evidence>
<dbReference type="AlphaFoldDB" id="B4MRL8"/>
<dbReference type="PANTHER" id="PTHR21505">
    <property type="entry name" value="MADF DOMAIN-CONTAINING PROTEIN-RELATED"/>
    <property type="match status" value="1"/>
</dbReference>
<dbReference type="OrthoDB" id="8775784at2759"/>
<dbReference type="eggNOG" id="ENOG502S8E3">
    <property type="taxonomic scope" value="Eukaryota"/>
</dbReference>
<keyword evidence="4" id="KW-1185">Reference proteome</keyword>
<dbReference type="Pfam" id="PF10545">
    <property type="entry name" value="MADF_DNA_bdg"/>
    <property type="match status" value="1"/>
</dbReference>
<evidence type="ECO:0000259" key="2">
    <source>
        <dbReference type="PROSITE" id="PS51029"/>
    </source>
</evidence>
<dbReference type="Proteomes" id="UP000007798">
    <property type="component" value="Unassembled WGS sequence"/>
</dbReference>
<feature type="region of interest" description="Disordered" evidence="1">
    <location>
        <begin position="1"/>
        <end position="33"/>
    </location>
</feature>
<reference evidence="3 4" key="1">
    <citation type="journal article" date="2007" name="Nature">
        <title>Evolution of genes and genomes on the Drosophila phylogeny.</title>
        <authorList>
            <consortium name="Drosophila 12 Genomes Consortium"/>
            <person name="Clark A.G."/>
            <person name="Eisen M.B."/>
            <person name="Smith D.R."/>
            <person name="Bergman C.M."/>
            <person name="Oliver B."/>
            <person name="Markow T.A."/>
            <person name="Kaufman T.C."/>
            <person name="Kellis M."/>
            <person name="Gelbart W."/>
            <person name="Iyer V.N."/>
            <person name="Pollard D.A."/>
            <person name="Sackton T.B."/>
            <person name="Larracuente A.M."/>
            <person name="Singh N.D."/>
            <person name="Abad J.P."/>
            <person name="Abt D.N."/>
            <person name="Adryan B."/>
            <person name="Aguade M."/>
            <person name="Akashi H."/>
            <person name="Anderson W.W."/>
            <person name="Aquadro C.F."/>
            <person name="Ardell D.H."/>
            <person name="Arguello R."/>
            <person name="Artieri C.G."/>
            <person name="Barbash D.A."/>
            <person name="Barker D."/>
            <person name="Barsanti P."/>
            <person name="Batterham P."/>
            <person name="Batzoglou S."/>
            <person name="Begun D."/>
            <person name="Bhutkar A."/>
            <person name="Blanco E."/>
            <person name="Bosak S.A."/>
            <person name="Bradley R.K."/>
            <person name="Brand A.D."/>
            <person name="Brent M.R."/>
            <person name="Brooks A.N."/>
            <person name="Brown R.H."/>
            <person name="Butlin R.K."/>
            <person name="Caggese C."/>
            <person name="Calvi B.R."/>
            <person name="Bernardo de Carvalho A."/>
            <person name="Caspi A."/>
            <person name="Castrezana S."/>
            <person name="Celniker S.E."/>
            <person name="Chang J.L."/>
            <person name="Chapple C."/>
            <person name="Chatterji S."/>
            <person name="Chinwalla A."/>
            <person name="Civetta A."/>
            <person name="Clifton S.W."/>
            <person name="Comeron J.M."/>
            <person name="Costello J.C."/>
            <person name="Coyne J.A."/>
            <person name="Daub J."/>
            <person name="David R.G."/>
            <person name="Delcher A.L."/>
            <person name="Delehaunty K."/>
            <person name="Do C.B."/>
            <person name="Ebling H."/>
            <person name="Edwards K."/>
            <person name="Eickbush T."/>
            <person name="Evans J.D."/>
            <person name="Filipski A."/>
            <person name="Findeiss S."/>
            <person name="Freyhult E."/>
            <person name="Fulton L."/>
            <person name="Fulton R."/>
            <person name="Garcia A.C."/>
            <person name="Gardiner A."/>
            <person name="Garfield D.A."/>
            <person name="Garvin B.E."/>
            <person name="Gibson G."/>
            <person name="Gilbert D."/>
            <person name="Gnerre S."/>
            <person name="Godfrey J."/>
            <person name="Good R."/>
            <person name="Gotea V."/>
            <person name="Gravely B."/>
            <person name="Greenberg A.J."/>
            <person name="Griffiths-Jones S."/>
            <person name="Gross S."/>
            <person name="Guigo R."/>
            <person name="Gustafson E.A."/>
            <person name="Haerty W."/>
            <person name="Hahn M.W."/>
            <person name="Halligan D.L."/>
            <person name="Halpern A.L."/>
            <person name="Halter G.M."/>
            <person name="Han M.V."/>
            <person name="Heger A."/>
            <person name="Hillier L."/>
            <person name="Hinrichs A.S."/>
            <person name="Holmes I."/>
            <person name="Hoskins R.A."/>
            <person name="Hubisz M.J."/>
            <person name="Hultmark D."/>
            <person name="Huntley M.A."/>
            <person name="Jaffe D.B."/>
            <person name="Jagadeeshan S."/>
            <person name="Jeck W.R."/>
            <person name="Johnson J."/>
            <person name="Jones C.D."/>
            <person name="Jordan W.C."/>
            <person name="Karpen G.H."/>
            <person name="Kataoka E."/>
            <person name="Keightley P.D."/>
            <person name="Kheradpour P."/>
            <person name="Kirkness E.F."/>
            <person name="Koerich L.B."/>
            <person name="Kristiansen K."/>
            <person name="Kudrna D."/>
            <person name="Kulathinal R.J."/>
            <person name="Kumar S."/>
            <person name="Kwok R."/>
            <person name="Lander E."/>
            <person name="Langley C.H."/>
            <person name="Lapoint R."/>
            <person name="Lazzaro B.P."/>
            <person name="Lee S.J."/>
            <person name="Levesque L."/>
            <person name="Li R."/>
            <person name="Lin C.F."/>
            <person name="Lin M.F."/>
            <person name="Lindblad-Toh K."/>
            <person name="Llopart A."/>
            <person name="Long M."/>
            <person name="Low L."/>
            <person name="Lozovsky E."/>
            <person name="Lu J."/>
            <person name="Luo M."/>
            <person name="Machado C.A."/>
            <person name="Makalowski W."/>
            <person name="Marzo M."/>
            <person name="Matsuda M."/>
            <person name="Matzkin L."/>
            <person name="McAllister B."/>
            <person name="McBride C.S."/>
            <person name="McKernan B."/>
            <person name="McKernan K."/>
            <person name="Mendez-Lago M."/>
            <person name="Minx P."/>
            <person name="Mollenhauer M.U."/>
            <person name="Montooth K."/>
            <person name="Mount S.M."/>
            <person name="Mu X."/>
            <person name="Myers E."/>
            <person name="Negre B."/>
            <person name="Newfeld S."/>
            <person name="Nielsen R."/>
            <person name="Noor M.A."/>
            <person name="O'Grady P."/>
            <person name="Pachter L."/>
            <person name="Papaceit M."/>
            <person name="Parisi M.J."/>
            <person name="Parisi M."/>
            <person name="Parts L."/>
            <person name="Pedersen J.S."/>
            <person name="Pesole G."/>
            <person name="Phillippy A.M."/>
            <person name="Ponting C.P."/>
            <person name="Pop M."/>
            <person name="Porcelli D."/>
            <person name="Powell J.R."/>
            <person name="Prohaska S."/>
            <person name="Pruitt K."/>
            <person name="Puig M."/>
            <person name="Quesneville H."/>
            <person name="Ram K.R."/>
            <person name="Rand D."/>
            <person name="Rasmussen M.D."/>
            <person name="Reed L.K."/>
            <person name="Reenan R."/>
            <person name="Reily A."/>
            <person name="Remington K.A."/>
            <person name="Rieger T.T."/>
            <person name="Ritchie M.G."/>
            <person name="Robin C."/>
            <person name="Rogers Y.H."/>
            <person name="Rohde C."/>
            <person name="Rozas J."/>
            <person name="Rubenfield M.J."/>
            <person name="Ruiz A."/>
            <person name="Russo S."/>
            <person name="Salzberg S.L."/>
            <person name="Sanchez-Gracia A."/>
            <person name="Saranga D.J."/>
            <person name="Sato H."/>
            <person name="Schaeffer S.W."/>
            <person name="Schatz M.C."/>
            <person name="Schlenke T."/>
            <person name="Schwartz R."/>
            <person name="Segarra C."/>
            <person name="Singh R.S."/>
            <person name="Sirot L."/>
            <person name="Sirota M."/>
            <person name="Sisneros N.B."/>
            <person name="Smith C.D."/>
            <person name="Smith T.F."/>
            <person name="Spieth J."/>
            <person name="Stage D.E."/>
            <person name="Stark A."/>
            <person name="Stephan W."/>
            <person name="Strausberg R.L."/>
            <person name="Strempel S."/>
            <person name="Sturgill D."/>
            <person name="Sutton G."/>
            <person name="Sutton G.G."/>
            <person name="Tao W."/>
            <person name="Teichmann S."/>
            <person name="Tobari Y.N."/>
            <person name="Tomimura Y."/>
            <person name="Tsolas J.M."/>
            <person name="Valente V.L."/>
            <person name="Venter E."/>
            <person name="Venter J.C."/>
            <person name="Vicario S."/>
            <person name="Vieira F.G."/>
            <person name="Vilella A.J."/>
            <person name="Villasante A."/>
            <person name="Walenz B."/>
            <person name="Wang J."/>
            <person name="Wasserman M."/>
            <person name="Watts T."/>
            <person name="Wilson D."/>
            <person name="Wilson R.K."/>
            <person name="Wing R.A."/>
            <person name="Wolfner M.F."/>
            <person name="Wong A."/>
            <person name="Wong G.K."/>
            <person name="Wu C.I."/>
            <person name="Wu G."/>
            <person name="Yamamoto D."/>
            <person name="Yang H.P."/>
            <person name="Yang S.P."/>
            <person name="Yorke J.A."/>
            <person name="Yoshida K."/>
            <person name="Zdobnov E."/>
            <person name="Zhang P."/>
            <person name="Zhang Y."/>
            <person name="Zimin A.V."/>
            <person name="Baldwin J."/>
            <person name="Abdouelleil A."/>
            <person name="Abdulkadir J."/>
            <person name="Abebe A."/>
            <person name="Abera B."/>
            <person name="Abreu J."/>
            <person name="Acer S.C."/>
            <person name="Aftuck L."/>
            <person name="Alexander A."/>
            <person name="An P."/>
            <person name="Anderson E."/>
            <person name="Anderson S."/>
            <person name="Arachi H."/>
            <person name="Azer M."/>
            <person name="Bachantsang P."/>
            <person name="Barry A."/>
            <person name="Bayul T."/>
            <person name="Berlin A."/>
            <person name="Bessette D."/>
            <person name="Bloom T."/>
            <person name="Blye J."/>
            <person name="Boguslavskiy L."/>
            <person name="Bonnet C."/>
            <person name="Boukhgalter B."/>
            <person name="Bourzgui I."/>
            <person name="Brown A."/>
            <person name="Cahill P."/>
            <person name="Channer S."/>
            <person name="Cheshatsang Y."/>
            <person name="Chuda L."/>
            <person name="Citroen M."/>
            <person name="Collymore A."/>
            <person name="Cooke P."/>
            <person name="Costello M."/>
            <person name="D'Aco K."/>
            <person name="Daza R."/>
            <person name="De Haan G."/>
            <person name="DeGray S."/>
            <person name="DeMaso C."/>
            <person name="Dhargay N."/>
            <person name="Dooley K."/>
            <person name="Dooley E."/>
            <person name="Doricent M."/>
            <person name="Dorje P."/>
            <person name="Dorjee K."/>
            <person name="Dupes A."/>
            <person name="Elong R."/>
            <person name="Falk J."/>
            <person name="Farina A."/>
            <person name="Faro S."/>
            <person name="Ferguson D."/>
            <person name="Fisher S."/>
            <person name="Foley C.D."/>
            <person name="Franke A."/>
            <person name="Friedrich D."/>
            <person name="Gadbois L."/>
            <person name="Gearin G."/>
            <person name="Gearin C.R."/>
            <person name="Giannoukos G."/>
            <person name="Goode T."/>
            <person name="Graham J."/>
            <person name="Grandbois E."/>
            <person name="Grewal S."/>
            <person name="Gyaltsen K."/>
            <person name="Hafez N."/>
            <person name="Hagos B."/>
            <person name="Hall J."/>
            <person name="Henson C."/>
            <person name="Hollinger A."/>
            <person name="Honan T."/>
            <person name="Huard M.D."/>
            <person name="Hughes L."/>
            <person name="Hurhula B."/>
            <person name="Husby M.E."/>
            <person name="Kamat A."/>
            <person name="Kanga B."/>
            <person name="Kashin S."/>
            <person name="Khazanovich D."/>
            <person name="Kisner P."/>
            <person name="Lance K."/>
            <person name="Lara M."/>
            <person name="Lee W."/>
            <person name="Lennon N."/>
            <person name="Letendre F."/>
            <person name="LeVine R."/>
            <person name="Lipovsky A."/>
            <person name="Liu X."/>
            <person name="Liu J."/>
            <person name="Liu S."/>
            <person name="Lokyitsang T."/>
            <person name="Lokyitsang Y."/>
            <person name="Lubonja R."/>
            <person name="Lui A."/>
            <person name="MacDonald P."/>
            <person name="Magnisalis V."/>
            <person name="Maru K."/>
            <person name="Matthews C."/>
            <person name="McCusker W."/>
            <person name="McDonough S."/>
            <person name="Mehta T."/>
            <person name="Meldrim J."/>
            <person name="Meneus L."/>
            <person name="Mihai O."/>
            <person name="Mihalev A."/>
            <person name="Mihova T."/>
            <person name="Mittelman R."/>
            <person name="Mlenga V."/>
            <person name="Montmayeur A."/>
            <person name="Mulrain L."/>
            <person name="Navidi A."/>
            <person name="Naylor J."/>
            <person name="Negash T."/>
            <person name="Nguyen T."/>
            <person name="Nguyen N."/>
            <person name="Nicol R."/>
            <person name="Norbu C."/>
            <person name="Norbu N."/>
            <person name="Novod N."/>
            <person name="O'Neill B."/>
            <person name="Osman S."/>
            <person name="Markiewicz E."/>
            <person name="Oyono O.L."/>
            <person name="Patti C."/>
            <person name="Phunkhang P."/>
            <person name="Pierre F."/>
            <person name="Priest M."/>
            <person name="Raghuraman S."/>
            <person name="Rege F."/>
            <person name="Reyes R."/>
            <person name="Rise C."/>
            <person name="Rogov P."/>
            <person name="Ross K."/>
            <person name="Ryan E."/>
            <person name="Settipalli S."/>
            <person name="Shea T."/>
            <person name="Sherpa N."/>
            <person name="Shi L."/>
            <person name="Shih D."/>
            <person name="Sparrow T."/>
            <person name="Spaulding J."/>
            <person name="Stalker J."/>
            <person name="Stange-Thomann N."/>
            <person name="Stavropoulos S."/>
            <person name="Stone C."/>
            <person name="Strader C."/>
            <person name="Tesfaye S."/>
            <person name="Thomson T."/>
            <person name="Thoulutsang Y."/>
            <person name="Thoulutsang D."/>
            <person name="Topham K."/>
            <person name="Topping I."/>
            <person name="Tsamla T."/>
            <person name="Vassiliev H."/>
            <person name="Vo A."/>
            <person name="Wangchuk T."/>
            <person name="Wangdi T."/>
            <person name="Weiand M."/>
            <person name="Wilkinson J."/>
            <person name="Wilson A."/>
            <person name="Yadav S."/>
            <person name="Young G."/>
            <person name="Yu Q."/>
            <person name="Zembek L."/>
            <person name="Zhong D."/>
            <person name="Zimmer A."/>
            <person name="Zwirko Z."/>
            <person name="Jaffe D.B."/>
            <person name="Alvarez P."/>
            <person name="Brockman W."/>
            <person name="Butler J."/>
            <person name="Chin C."/>
            <person name="Gnerre S."/>
            <person name="Grabherr M."/>
            <person name="Kleber M."/>
            <person name="Mauceli E."/>
            <person name="MacCallum I."/>
        </authorList>
    </citation>
    <scope>NUCLEOTIDE SEQUENCE [LARGE SCALE GENOMIC DNA]</scope>
    <source>
        <strain evidence="4">Tucson 14030-0811.24</strain>
    </source>
</reference>
<dbReference type="EMBL" id="CH963850">
    <property type="protein sequence ID" value="EDW74757.2"/>
    <property type="molecule type" value="Genomic_DNA"/>
</dbReference>
<protein>
    <recommendedName>
        <fullName evidence="2">MADF domain-containing protein</fullName>
    </recommendedName>
</protein>
<proteinExistence type="predicted"/>
<dbReference type="SMART" id="SM00595">
    <property type="entry name" value="MADF"/>
    <property type="match status" value="1"/>
</dbReference>
<evidence type="ECO:0000256" key="1">
    <source>
        <dbReference type="SAM" id="MobiDB-lite"/>
    </source>
</evidence>
<gene>
    <name evidence="3" type="primary">Dwil\GK15847</name>
    <name evidence="3" type="ORF">Dwil_GK15847</name>
</gene>
<dbReference type="HOGENOM" id="CLU_1086928_0_0_1"/>
<feature type="domain" description="MADF" evidence="2">
    <location>
        <begin position="45"/>
        <end position="139"/>
    </location>
</feature>
<dbReference type="InParanoid" id="B4MRL8"/>
<dbReference type="FunCoup" id="B4MRL8">
    <property type="interactions" value="10"/>
</dbReference>
<dbReference type="PROSITE" id="PS51029">
    <property type="entry name" value="MADF"/>
    <property type="match status" value="1"/>
</dbReference>
<evidence type="ECO:0000313" key="4">
    <source>
        <dbReference type="Proteomes" id="UP000007798"/>
    </source>
</evidence>
<dbReference type="InterPro" id="IPR006578">
    <property type="entry name" value="MADF-dom"/>
</dbReference>
<accession>B4MRL8</accession>